<dbReference type="AlphaFoldDB" id="V9E8N2"/>
<evidence type="ECO:0000313" key="2">
    <source>
        <dbReference type="EMBL" id="ETI35454.1"/>
    </source>
</evidence>
<proteinExistence type="predicted"/>
<feature type="region of interest" description="Disordered" evidence="1">
    <location>
        <begin position="95"/>
        <end position="141"/>
    </location>
</feature>
<accession>V9E8N2</accession>
<name>V9E8N2_PHYNI</name>
<dbReference type="HOGENOM" id="CLU_1191940_0_0_1"/>
<dbReference type="EMBL" id="ANIZ01003142">
    <property type="protein sequence ID" value="ETI35454.1"/>
    <property type="molecule type" value="Genomic_DNA"/>
</dbReference>
<reference evidence="2 3" key="1">
    <citation type="submission" date="2013-11" db="EMBL/GenBank/DDBJ databases">
        <title>The Genome Sequence of Phytophthora parasitica P1569.</title>
        <authorList>
            <consortium name="The Broad Institute Genomics Platform"/>
            <person name="Russ C."/>
            <person name="Tyler B."/>
            <person name="Panabieres F."/>
            <person name="Shan W."/>
            <person name="Tripathy S."/>
            <person name="Grunwald N."/>
            <person name="Machado M."/>
            <person name="Johnson C.S."/>
            <person name="Arredondo F."/>
            <person name="Hong C."/>
            <person name="Coffey M."/>
            <person name="Young S.K."/>
            <person name="Zeng Q."/>
            <person name="Gargeya S."/>
            <person name="Fitzgerald M."/>
            <person name="Abouelleil A."/>
            <person name="Alvarado L."/>
            <person name="Chapman S.B."/>
            <person name="Gainer-Dewar J."/>
            <person name="Goldberg J."/>
            <person name="Griggs A."/>
            <person name="Gujja S."/>
            <person name="Hansen M."/>
            <person name="Howarth C."/>
            <person name="Imamovic A."/>
            <person name="Ireland A."/>
            <person name="Larimer J."/>
            <person name="McCowan C."/>
            <person name="Murphy C."/>
            <person name="Pearson M."/>
            <person name="Poon T.W."/>
            <person name="Priest M."/>
            <person name="Roberts A."/>
            <person name="Saif S."/>
            <person name="Shea T."/>
            <person name="Sykes S."/>
            <person name="Wortman J."/>
            <person name="Nusbaum C."/>
            <person name="Birren B."/>
        </authorList>
    </citation>
    <scope>NUCLEOTIDE SEQUENCE [LARGE SCALE GENOMIC DNA]</scope>
    <source>
        <strain evidence="2 3">P1569</strain>
    </source>
</reference>
<evidence type="ECO:0000313" key="3">
    <source>
        <dbReference type="Proteomes" id="UP000018721"/>
    </source>
</evidence>
<comment type="caution">
    <text evidence="2">The sequence shown here is derived from an EMBL/GenBank/DDBJ whole genome shotgun (WGS) entry which is preliminary data.</text>
</comment>
<feature type="region of interest" description="Disordered" evidence="1">
    <location>
        <begin position="15"/>
        <end position="35"/>
    </location>
</feature>
<feature type="compositionally biased region" description="Polar residues" evidence="1">
    <location>
        <begin position="95"/>
        <end position="123"/>
    </location>
</feature>
<organism evidence="2 3">
    <name type="scientific">Phytophthora nicotianae P1569</name>
    <dbReference type="NCBI Taxonomy" id="1317065"/>
    <lineage>
        <taxon>Eukaryota</taxon>
        <taxon>Sar</taxon>
        <taxon>Stramenopiles</taxon>
        <taxon>Oomycota</taxon>
        <taxon>Peronosporomycetes</taxon>
        <taxon>Peronosporales</taxon>
        <taxon>Peronosporaceae</taxon>
        <taxon>Phytophthora</taxon>
    </lineage>
</organism>
<protein>
    <submittedName>
        <fullName evidence="2">Uncharacterized protein</fullName>
    </submittedName>
</protein>
<gene>
    <name evidence="2" type="ORF">F443_18222</name>
</gene>
<keyword evidence="3" id="KW-1185">Reference proteome</keyword>
<evidence type="ECO:0000256" key="1">
    <source>
        <dbReference type="SAM" id="MobiDB-lite"/>
    </source>
</evidence>
<dbReference type="Proteomes" id="UP000018721">
    <property type="component" value="Unassembled WGS sequence"/>
</dbReference>
<sequence length="233" mass="26065">MGKNAAYLAAAKKKIKDRLEAETSTKKSPVKKRISKAQRATLAREEKKTKAAQTIARAAVVVARRANEKARGRARVAEVERSPASSTEILAVPQTRRQPARSLTMSTANPDSSSAVTTGASIQNRDDGALNSDLEGEGEDSDDWCIEDEGLYPGLYRGGYGPTEAVLEAADSPLSLFFFFTPRRLWRRIATESNRYYHQHLNERVDRIFDTRVEDNEELTKGKKCFSRRRRST</sequence>